<reference evidence="2 3" key="1">
    <citation type="submission" date="2024-03" db="EMBL/GenBank/DDBJ databases">
        <title>Community enrichment and isolation of bacterial strains for fucoidan degradation.</title>
        <authorList>
            <person name="Sichert A."/>
        </authorList>
    </citation>
    <scope>NUCLEOTIDE SEQUENCE [LARGE SCALE GENOMIC DNA]</scope>
    <source>
        <strain evidence="2 3">AS12</strain>
    </source>
</reference>
<dbReference type="Pfam" id="PF00561">
    <property type="entry name" value="Abhydrolase_1"/>
    <property type="match status" value="1"/>
</dbReference>
<evidence type="ECO:0000313" key="3">
    <source>
        <dbReference type="Proteomes" id="UP001461163"/>
    </source>
</evidence>
<dbReference type="InterPro" id="IPR050266">
    <property type="entry name" value="AB_hydrolase_sf"/>
</dbReference>
<dbReference type="Gene3D" id="3.40.50.1820">
    <property type="entry name" value="alpha/beta hydrolase"/>
    <property type="match status" value="1"/>
</dbReference>
<gene>
    <name evidence="2" type="ORF">WNY77_03650</name>
</gene>
<evidence type="ECO:0000313" key="2">
    <source>
        <dbReference type="EMBL" id="MEM5496487.1"/>
    </source>
</evidence>
<keyword evidence="3" id="KW-1185">Reference proteome</keyword>
<organism evidence="2 3">
    <name type="scientific">Paraglaciecola mesophila</name>
    <dbReference type="NCBI Taxonomy" id="197222"/>
    <lineage>
        <taxon>Bacteria</taxon>
        <taxon>Pseudomonadati</taxon>
        <taxon>Pseudomonadota</taxon>
        <taxon>Gammaproteobacteria</taxon>
        <taxon>Alteromonadales</taxon>
        <taxon>Alteromonadaceae</taxon>
        <taxon>Paraglaciecola</taxon>
    </lineage>
</organism>
<dbReference type="RefSeq" id="WP_033187107.1">
    <property type="nucleotide sequence ID" value="NZ_JBBMQS010000002.1"/>
</dbReference>
<dbReference type="SUPFAM" id="SSF53474">
    <property type="entry name" value="alpha/beta-Hydrolases"/>
    <property type="match status" value="1"/>
</dbReference>
<dbReference type="PANTHER" id="PTHR43798">
    <property type="entry name" value="MONOACYLGLYCEROL LIPASE"/>
    <property type="match status" value="1"/>
</dbReference>
<comment type="caution">
    <text evidence="2">The sequence shown here is derived from an EMBL/GenBank/DDBJ whole genome shotgun (WGS) entry which is preliminary data.</text>
</comment>
<dbReference type="Proteomes" id="UP001461163">
    <property type="component" value="Unassembled WGS sequence"/>
</dbReference>
<keyword evidence="2" id="KW-0378">Hydrolase</keyword>
<dbReference type="PANTHER" id="PTHR43798:SF33">
    <property type="entry name" value="HYDROLASE, PUTATIVE (AFU_ORTHOLOGUE AFUA_2G14860)-RELATED"/>
    <property type="match status" value="1"/>
</dbReference>
<feature type="domain" description="AB hydrolase-1" evidence="1">
    <location>
        <begin position="30"/>
        <end position="133"/>
    </location>
</feature>
<sequence>MHNTKVTRHFMDGEFGQLHYRMAGEASAKPTIVCLHMVPKSSRSYQHVLPLLARDRLGIAIDYPGYGESSPPFEESQASIDCYAQAVWQVLSKLNITNVDFVGYHTGCMVSVRAAQLQPQWVNKVINIAAPVFLESEVQTFCDMFAPIPLDEEGTRFRIMWERVIHYRGPGMSLEMCADSMAENLRGGEAYEWGHMAAFHHAAQYIEDIKTLPHRLFVMNLNDDMRVQSERVDAYLKNGFRKDYFQWGTGFLDAFPEQVAAEWLAFFDAELSMLSTC</sequence>
<accession>A0ABU9SRH3</accession>
<dbReference type="InterPro" id="IPR000073">
    <property type="entry name" value="AB_hydrolase_1"/>
</dbReference>
<protein>
    <submittedName>
        <fullName evidence="2">Alpha/beta hydrolase</fullName>
    </submittedName>
</protein>
<dbReference type="EMBL" id="JBBMQS010000002">
    <property type="protein sequence ID" value="MEM5496487.1"/>
    <property type="molecule type" value="Genomic_DNA"/>
</dbReference>
<evidence type="ECO:0000259" key="1">
    <source>
        <dbReference type="Pfam" id="PF00561"/>
    </source>
</evidence>
<proteinExistence type="predicted"/>
<name>A0ABU9SRH3_9ALTE</name>
<dbReference type="GO" id="GO:0016787">
    <property type="term" value="F:hydrolase activity"/>
    <property type="evidence" value="ECO:0007669"/>
    <property type="project" value="UniProtKB-KW"/>
</dbReference>
<dbReference type="InterPro" id="IPR029058">
    <property type="entry name" value="AB_hydrolase_fold"/>
</dbReference>